<dbReference type="AlphaFoldDB" id="A0A915LYF9"/>
<organism evidence="1 2">
    <name type="scientific">Meloidogyne javanica</name>
    <name type="common">Root-knot nematode worm</name>
    <dbReference type="NCBI Taxonomy" id="6303"/>
    <lineage>
        <taxon>Eukaryota</taxon>
        <taxon>Metazoa</taxon>
        <taxon>Ecdysozoa</taxon>
        <taxon>Nematoda</taxon>
        <taxon>Chromadorea</taxon>
        <taxon>Rhabditida</taxon>
        <taxon>Tylenchina</taxon>
        <taxon>Tylenchomorpha</taxon>
        <taxon>Tylenchoidea</taxon>
        <taxon>Meloidogynidae</taxon>
        <taxon>Meloidogyninae</taxon>
        <taxon>Meloidogyne</taxon>
        <taxon>Meloidogyne incognita group</taxon>
    </lineage>
</organism>
<evidence type="ECO:0000313" key="2">
    <source>
        <dbReference type="WBParaSite" id="scaffold22809_cov264.g19984"/>
    </source>
</evidence>
<sequence>MLNKGFQHAANLYTWRCCSRAVPMPRSNDQPNRVEINEKIVQVLGPEVQKLNEFMKFTSLSIDRFIEEFQSISHPEKRKDFVSESLLLMIGKLLNMFVVLDALKDMKIDAFEEVLADLINLSVHFFEQKLYTSPEEKHTHVKVIAFCFYLMNVEIYNKLEQKKRIFIQKIDKIFKSVEVVPLFGDMNILPFTFVSQCKHPNQCVGQCKCYDPNKWPLSNIE</sequence>
<dbReference type="PRINTS" id="PR01698">
    <property type="entry name" value="CYTOFMRPINTP"/>
</dbReference>
<protein>
    <submittedName>
        <fullName evidence="2">Uncharacterized protein</fullName>
    </submittedName>
</protein>
<dbReference type="WBParaSite" id="scaffold22809_cov264.g19984">
    <property type="protein sequence ID" value="scaffold22809_cov264.g19984"/>
    <property type="gene ID" value="scaffold22809_cov264.g19984"/>
</dbReference>
<dbReference type="PIRSF" id="PIRSF008153">
    <property type="entry name" value="FMR1_interacting"/>
    <property type="match status" value="1"/>
</dbReference>
<keyword evidence="1" id="KW-1185">Reference proteome</keyword>
<dbReference type="InterPro" id="IPR008081">
    <property type="entry name" value="Cytoplasmic_FMR1-int"/>
</dbReference>
<dbReference type="GO" id="GO:0031267">
    <property type="term" value="F:small GTPase binding"/>
    <property type="evidence" value="ECO:0007669"/>
    <property type="project" value="InterPro"/>
</dbReference>
<dbReference type="GO" id="GO:0030833">
    <property type="term" value="P:regulation of actin filament polymerization"/>
    <property type="evidence" value="ECO:0007669"/>
    <property type="project" value="InterPro"/>
</dbReference>
<accession>A0A915LYF9</accession>
<reference evidence="2" key="1">
    <citation type="submission" date="2022-11" db="UniProtKB">
        <authorList>
            <consortium name="WormBaseParasite"/>
        </authorList>
    </citation>
    <scope>IDENTIFICATION</scope>
</reference>
<proteinExistence type="predicted"/>
<dbReference type="PANTHER" id="PTHR12195">
    <property type="entry name" value="CYTOPLASMIC FMR1-INTERACTING PROTEIN-RELATED"/>
    <property type="match status" value="1"/>
</dbReference>
<name>A0A915LYF9_MELJA</name>
<dbReference type="Proteomes" id="UP000887561">
    <property type="component" value="Unplaced"/>
</dbReference>
<evidence type="ECO:0000313" key="1">
    <source>
        <dbReference type="Proteomes" id="UP000887561"/>
    </source>
</evidence>